<comment type="catalytic activity">
    <reaction evidence="13">
        <text>XTP + H2O = XMP + diphosphate + H(+)</text>
        <dbReference type="Rhea" id="RHEA:28610"/>
        <dbReference type="ChEBI" id="CHEBI:15377"/>
        <dbReference type="ChEBI" id="CHEBI:15378"/>
        <dbReference type="ChEBI" id="CHEBI:33019"/>
        <dbReference type="ChEBI" id="CHEBI:57464"/>
        <dbReference type="ChEBI" id="CHEBI:61314"/>
        <dbReference type="EC" id="3.6.1.66"/>
    </reaction>
</comment>
<dbReference type="RefSeq" id="XP_008804447.3">
    <property type="nucleotide sequence ID" value="XM_008806225.3"/>
</dbReference>
<keyword evidence="8 13" id="KW-0546">Nucleotide metabolism</keyword>
<dbReference type="InterPro" id="IPR002637">
    <property type="entry name" value="RdgB/HAM1"/>
</dbReference>
<evidence type="ECO:0000256" key="3">
    <source>
        <dbReference type="ARBA" id="ARBA00022490"/>
    </source>
</evidence>
<dbReference type="Gene3D" id="3.90.950.10">
    <property type="match status" value="1"/>
</dbReference>
<evidence type="ECO:0000256" key="7">
    <source>
        <dbReference type="ARBA" id="ARBA00022842"/>
    </source>
</evidence>
<evidence type="ECO:0000256" key="5">
    <source>
        <dbReference type="ARBA" id="ARBA00022741"/>
    </source>
</evidence>
<evidence type="ECO:0000256" key="2">
    <source>
        <dbReference type="ARBA" id="ARBA00008023"/>
    </source>
</evidence>
<comment type="function">
    <text evidence="13">Pyrophosphatase that hydrolyzes non-canonical purine nucleotides such as inosine triphosphate (ITP), deoxyinosine triphosphate (dITP) or xanthosine 5'-triphosphate (XTP) to their respective monophosphate derivatives. The enzyme does not distinguish between the deoxy- and ribose forms. Probably excludes non-canonical purines from RNA and DNA precursor pools, thus preventing their incorporation into RNA and DNA and avoiding chromosomal lesions.</text>
</comment>
<comment type="subunit">
    <text evidence="13">Homodimer.</text>
</comment>
<dbReference type="HAMAP" id="MF_03148">
    <property type="entry name" value="HAM1_NTPase"/>
    <property type="match status" value="1"/>
</dbReference>
<name>A0A8B7CQU0_PHODC</name>
<dbReference type="PANTHER" id="PTHR11067:SF9">
    <property type="entry name" value="INOSINE TRIPHOSPHATE PYROPHOSPHATASE"/>
    <property type="match status" value="1"/>
</dbReference>
<dbReference type="Pfam" id="PF01725">
    <property type="entry name" value="Ham1p_like"/>
    <property type="match status" value="1"/>
</dbReference>
<evidence type="ECO:0000256" key="10">
    <source>
        <dbReference type="ARBA" id="ARBA00093218"/>
    </source>
</evidence>
<dbReference type="EC" id="3.6.1.66" evidence="13"/>
<comment type="catalytic activity">
    <reaction evidence="10">
        <text>ITP + H2O = IMP + diphosphate + H(+)</text>
        <dbReference type="Rhea" id="RHEA:29399"/>
        <dbReference type="ChEBI" id="CHEBI:15377"/>
        <dbReference type="ChEBI" id="CHEBI:15378"/>
        <dbReference type="ChEBI" id="CHEBI:33019"/>
        <dbReference type="ChEBI" id="CHEBI:58053"/>
        <dbReference type="ChEBI" id="CHEBI:61402"/>
        <dbReference type="EC" id="3.6.1.66"/>
    </reaction>
    <physiologicalReaction direction="left-to-right" evidence="10">
        <dbReference type="Rhea" id="RHEA:29400"/>
    </physiologicalReaction>
</comment>
<reference evidence="15" key="1">
    <citation type="journal article" date="2019" name="Nat. Commun.">
        <title>Genome-wide association mapping of date palm fruit traits.</title>
        <authorList>
            <person name="Hazzouri K.M."/>
            <person name="Gros-Balthazard M."/>
            <person name="Flowers J.M."/>
            <person name="Copetti D."/>
            <person name="Lemansour A."/>
            <person name="Lebrun M."/>
            <person name="Masmoudi K."/>
            <person name="Ferrand S."/>
            <person name="Dhar M.I."/>
            <person name="Fresquez Z.A."/>
            <person name="Rosas U."/>
            <person name="Zhang J."/>
            <person name="Talag J."/>
            <person name="Lee S."/>
            <person name="Kudrna D."/>
            <person name="Powell R.F."/>
            <person name="Leitch I.J."/>
            <person name="Krueger R.R."/>
            <person name="Wing R.A."/>
            <person name="Amiri K.M.A."/>
            <person name="Purugganan M.D."/>
        </authorList>
    </citation>
    <scope>NUCLEOTIDE SEQUENCE [LARGE SCALE GENOMIC DNA]</scope>
    <source>
        <strain evidence="15">cv. Khalas</strain>
    </source>
</reference>
<organism evidence="15 16">
    <name type="scientific">Phoenix dactylifera</name>
    <name type="common">Date palm</name>
    <dbReference type="NCBI Taxonomy" id="42345"/>
    <lineage>
        <taxon>Eukaryota</taxon>
        <taxon>Viridiplantae</taxon>
        <taxon>Streptophyta</taxon>
        <taxon>Embryophyta</taxon>
        <taxon>Tracheophyta</taxon>
        <taxon>Spermatophyta</taxon>
        <taxon>Magnoliopsida</taxon>
        <taxon>Liliopsida</taxon>
        <taxon>Arecaceae</taxon>
        <taxon>Coryphoideae</taxon>
        <taxon>Phoeniceae</taxon>
        <taxon>Phoenix</taxon>
    </lineage>
</organism>
<keyword evidence="7 13" id="KW-0460">Magnesium</keyword>
<keyword evidence="13" id="KW-0464">Manganese</keyword>
<feature type="binding site" evidence="13">
    <location>
        <position position="205"/>
    </location>
    <ligand>
        <name>ITP</name>
        <dbReference type="ChEBI" id="CHEBI:61402"/>
    </ligand>
</feature>
<evidence type="ECO:0000256" key="13">
    <source>
        <dbReference type="HAMAP-Rule" id="MF_03148"/>
    </source>
</evidence>
<evidence type="ECO:0000256" key="8">
    <source>
        <dbReference type="ARBA" id="ARBA00023080"/>
    </source>
</evidence>
<comment type="catalytic activity">
    <reaction evidence="12">
        <text>N(6)-hydroxy-dATP + H2O = N(6)-hydroxy-dAMP + diphosphate + H(+)</text>
        <dbReference type="Rhea" id="RHEA:83971"/>
        <dbReference type="ChEBI" id="CHEBI:15377"/>
        <dbReference type="ChEBI" id="CHEBI:15378"/>
        <dbReference type="ChEBI" id="CHEBI:33019"/>
        <dbReference type="ChEBI" id="CHEBI:233529"/>
        <dbReference type="ChEBI" id="CHEBI:233530"/>
    </reaction>
    <physiologicalReaction direction="left-to-right" evidence="12">
        <dbReference type="Rhea" id="RHEA:83972"/>
    </physiologicalReaction>
</comment>
<dbReference type="OrthoDB" id="6288734at2759"/>
<keyword evidence="15" id="KW-1185">Reference proteome</keyword>
<evidence type="ECO:0000313" key="16">
    <source>
        <dbReference type="RefSeq" id="XP_008804447.3"/>
    </source>
</evidence>
<keyword evidence="4 13" id="KW-0479">Metal-binding</keyword>
<dbReference type="GO" id="GO:0009204">
    <property type="term" value="P:deoxyribonucleoside triphosphate catabolic process"/>
    <property type="evidence" value="ECO:0007669"/>
    <property type="project" value="UniProtKB-UniRule"/>
</dbReference>
<dbReference type="GO" id="GO:0036222">
    <property type="term" value="F:XTP diphosphatase activity"/>
    <property type="evidence" value="ECO:0007669"/>
    <property type="project" value="UniProtKB-UniRule"/>
</dbReference>
<dbReference type="Proteomes" id="UP000228380">
    <property type="component" value="Chromosome 2"/>
</dbReference>
<dbReference type="CDD" id="cd00515">
    <property type="entry name" value="HAM1"/>
    <property type="match status" value="1"/>
</dbReference>
<feature type="binding site" evidence="13">
    <location>
        <position position="78"/>
    </location>
    <ligand>
        <name>Mg(2+)</name>
        <dbReference type="ChEBI" id="CHEBI:18420"/>
    </ligand>
</feature>
<reference evidence="16" key="2">
    <citation type="submission" date="2025-08" db="UniProtKB">
        <authorList>
            <consortium name="RefSeq"/>
        </authorList>
    </citation>
    <scope>IDENTIFICATION</scope>
    <source>
        <tissue evidence="16">Young leaves</tissue>
    </source>
</reference>
<keyword evidence="6 13" id="KW-0378">Hydrolase</keyword>
<dbReference type="PANTHER" id="PTHR11067">
    <property type="entry name" value="INOSINE TRIPHOSPHATE PYROPHOSPHATASE/HAM1 PROTEIN"/>
    <property type="match status" value="1"/>
</dbReference>
<dbReference type="InterPro" id="IPR027502">
    <property type="entry name" value="ITPase"/>
</dbReference>
<evidence type="ECO:0000256" key="14">
    <source>
        <dbReference type="RuleBase" id="RU003781"/>
    </source>
</evidence>
<comment type="subcellular location">
    <subcellularLocation>
        <location evidence="1 13">Cytoplasm</location>
    </subcellularLocation>
</comment>
<dbReference type="GO" id="GO:0046872">
    <property type="term" value="F:metal ion binding"/>
    <property type="evidence" value="ECO:0007669"/>
    <property type="project" value="UniProtKB-KW"/>
</dbReference>
<dbReference type="GO" id="GO:0036220">
    <property type="term" value="F:ITP diphosphatase activity"/>
    <property type="evidence" value="ECO:0007669"/>
    <property type="project" value="UniProtKB-UniRule"/>
</dbReference>
<evidence type="ECO:0000256" key="9">
    <source>
        <dbReference type="ARBA" id="ARBA00054940"/>
    </source>
</evidence>
<protein>
    <recommendedName>
        <fullName evidence="13">Inosine triphosphate pyrophosphatase</fullName>
        <shortName evidence="13">ITPase</shortName>
        <shortName evidence="13">Inosine triphosphatase</shortName>
        <ecNumber evidence="13">3.6.1.66</ecNumber>
    </recommendedName>
    <alternativeName>
        <fullName evidence="13">Non-canonical purine NTP pyrophosphatase</fullName>
    </alternativeName>
    <alternativeName>
        <fullName evidence="13">Non-standard purine NTP pyrophosphatase</fullName>
    </alternativeName>
    <alternativeName>
        <fullName evidence="13">Nucleoside-triphosphate diphosphatase</fullName>
    </alternativeName>
    <alternativeName>
        <fullName evidence="13">Nucleoside-triphosphate pyrophosphatase</fullName>
        <shortName evidence="13">NTPase</shortName>
    </alternativeName>
    <alternativeName>
        <fullName evidence="13">XTP/dITP diphosphatase</fullName>
    </alternativeName>
</protein>
<dbReference type="GO" id="GO:0005737">
    <property type="term" value="C:cytoplasm"/>
    <property type="evidence" value="ECO:0007669"/>
    <property type="project" value="UniProtKB-SubCell"/>
</dbReference>
<keyword evidence="3 13" id="KW-0963">Cytoplasm</keyword>
<dbReference type="GeneID" id="103717733"/>
<feature type="binding site" evidence="13">
    <location>
        <begin position="210"/>
        <end position="211"/>
    </location>
    <ligand>
        <name>ITP</name>
        <dbReference type="ChEBI" id="CHEBI:61402"/>
    </ligand>
</feature>
<dbReference type="GO" id="GO:0035870">
    <property type="term" value="F:dITP diphosphatase activity"/>
    <property type="evidence" value="ECO:0007669"/>
    <property type="project" value="UniProtKB-UniRule"/>
</dbReference>
<sequence>MKEGPFVYTEWETAARRENTASSVAAKSAPLPPPSSGMMRVLSRPVTFVTGNAKKLEEVRAILDNSIPFESLKLDLPELQGEPEEISKEKARIAAVKVNGPVLVEDTCLCFNALNGLPGPYIKWFLQKTGHEGLNNILMAYEDKTAYAMCIFSLALGPTEEPITFIGKTQGKIVHPRGPADFGWDPIFQPDGYDQTYAEMPKEEKNKISHRSKALAMVKSHFAAAAYVFQNDGLV</sequence>
<proteinExistence type="inferred from homology"/>
<feature type="binding site" evidence="13">
    <location>
        <position position="106"/>
    </location>
    <ligand>
        <name>Mg(2+)</name>
        <dbReference type="ChEBI" id="CHEBI:18420"/>
    </ligand>
</feature>
<evidence type="ECO:0000313" key="15">
    <source>
        <dbReference type="Proteomes" id="UP000228380"/>
    </source>
</evidence>
<dbReference type="NCBIfam" id="TIGR00042">
    <property type="entry name" value="RdgB/HAM1 family non-canonical purine NTP pyrophosphatase"/>
    <property type="match status" value="1"/>
</dbReference>
<gene>
    <name evidence="16" type="primary">LOC103717733</name>
</gene>
<dbReference type="GO" id="GO:0009117">
    <property type="term" value="P:nucleotide metabolic process"/>
    <property type="evidence" value="ECO:0007669"/>
    <property type="project" value="UniProtKB-KW"/>
</dbReference>
<dbReference type="KEGG" id="pda:103717733"/>
<dbReference type="InterPro" id="IPR029001">
    <property type="entry name" value="ITPase-like_fam"/>
</dbReference>
<dbReference type="AlphaFoldDB" id="A0A8B7CQU0"/>
<comment type="function">
    <text evidence="9">Pyrophosphatase that hydrolyzes the non-canonical purine nucleotides inosine triphosphate (ITP), deoxyinosine triphosphate (dITP) as well as 2'-deoxy-N-6-hydroxylaminopurine triphosphate (dHAPTP) and xanthosine 5'-triphosphate (XTP) to their respective monophosphate derivatives. The enzyme does not distinguish between the deoxy- and ribose forms. Probably excludes non-canonical purines from RNA and DNA precursor pools, thus preventing their incorporation into RNA and DNA and avoiding chromosomal lesions.</text>
</comment>
<comment type="cofactor">
    <cofactor evidence="13">
        <name>Mg(2+)</name>
        <dbReference type="ChEBI" id="CHEBI:18420"/>
    </cofactor>
    <cofactor evidence="13">
        <name>Mn(2+)</name>
        <dbReference type="ChEBI" id="CHEBI:29035"/>
    </cofactor>
    <text evidence="13">Binds 1 divalent metal cation per subunit; can use either Mg(2+) or Mn(2+).</text>
</comment>
<dbReference type="GO" id="GO:0000166">
    <property type="term" value="F:nucleotide binding"/>
    <property type="evidence" value="ECO:0007669"/>
    <property type="project" value="UniProtKB-KW"/>
</dbReference>
<evidence type="ECO:0000256" key="4">
    <source>
        <dbReference type="ARBA" id="ARBA00022723"/>
    </source>
</evidence>
<dbReference type="FunFam" id="3.90.950.10:FF:000003">
    <property type="entry name" value="Inosine triphosphate pyrophosphatase"/>
    <property type="match status" value="1"/>
</dbReference>
<accession>A0A8B7CQU0</accession>
<feature type="binding site" evidence="13">
    <location>
        <begin position="182"/>
        <end position="185"/>
    </location>
    <ligand>
        <name>ITP</name>
        <dbReference type="ChEBI" id="CHEBI:61402"/>
    </ligand>
</feature>
<feature type="binding site" evidence="13">
    <location>
        <begin position="106"/>
        <end position="107"/>
    </location>
    <ligand>
        <name>ITP</name>
        <dbReference type="ChEBI" id="CHEBI:61402"/>
    </ligand>
</feature>
<evidence type="ECO:0000256" key="12">
    <source>
        <dbReference type="ARBA" id="ARBA00093271"/>
    </source>
</evidence>
<feature type="binding site" evidence="13">
    <location>
        <position position="90"/>
    </location>
    <ligand>
        <name>ITP</name>
        <dbReference type="ChEBI" id="CHEBI:61402"/>
    </ligand>
</feature>
<comment type="similarity">
    <text evidence="2 13 14">Belongs to the HAM1 NTPase family.</text>
</comment>
<evidence type="ECO:0000256" key="11">
    <source>
        <dbReference type="ARBA" id="ARBA00093255"/>
    </source>
</evidence>
<comment type="catalytic activity">
    <reaction evidence="11">
        <text>dITP + H2O = dIMP + diphosphate + H(+)</text>
        <dbReference type="Rhea" id="RHEA:28342"/>
        <dbReference type="ChEBI" id="CHEBI:15377"/>
        <dbReference type="ChEBI" id="CHEBI:15378"/>
        <dbReference type="ChEBI" id="CHEBI:33019"/>
        <dbReference type="ChEBI" id="CHEBI:61194"/>
        <dbReference type="ChEBI" id="CHEBI:61382"/>
        <dbReference type="EC" id="3.6.1.66"/>
    </reaction>
    <physiologicalReaction direction="left-to-right" evidence="11">
        <dbReference type="Rhea" id="RHEA:28343"/>
    </physiologicalReaction>
</comment>
<keyword evidence="5 13" id="KW-0547">Nucleotide-binding</keyword>
<evidence type="ECO:0000256" key="6">
    <source>
        <dbReference type="ARBA" id="ARBA00022801"/>
    </source>
</evidence>
<dbReference type="SUPFAM" id="SSF52972">
    <property type="entry name" value="ITPase-like"/>
    <property type="match status" value="1"/>
</dbReference>
<evidence type="ECO:0000256" key="1">
    <source>
        <dbReference type="ARBA" id="ARBA00004496"/>
    </source>
</evidence>
<feature type="binding site" evidence="13">
    <location>
        <begin position="50"/>
        <end position="55"/>
    </location>
    <ligand>
        <name>ITP</name>
        <dbReference type="ChEBI" id="CHEBI:61402"/>
    </ligand>
</feature>